<dbReference type="Pfam" id="PF04548">
    <property type="entry name" value="AIG1"/>
    <property type="match status" value="1"/>
</dbReference>
<evidence type="ECO:0000259" key="4">
    <source>
        <dbReference type="PROSITE" id="PS51720"/>
    </source>
</evidence>
<proteinExistence type="inferred from homology"/>
<evidence type="ECO:0000313" key="5">
    <source>
        <dbReference type="EMBL" id="KAK3593659.1"/>
    </source>
</evidence>
<comment type="similarity">
    <text evidence="1">Belongs to the TRAFAC class TrmE-Era-EngA-EngB-Septin-like GTPase superfamily. AIG1/Toc34/Toc159-like paraseptin GTPase family. IAN subfamily.</text>
</comment>
<organism evidence="5 6">
    <name type="scientific">Potamilus streckersoni</name>
    <dbReference type="NCBI Taxonomy" id="2493646"/>
    <lineage>
        <taxon>Eukaryota</taxon>
        <taxon>Metazoa</taxon>
        <taxon>Spiralia</taxon>
        <taxon>Lophotrochozoa</taxon>
        <taxon>Mollusca</taxon>
        <taxon>Bivalvia</taxon>
        <taxon>Autobranchia</taxon>
        <taxon>Heteroconchia</taxon>
        <taxon>Palaeoheterodonta</taxon>
        <taxon>Unionida</taxon>
        <taxon>Unionoidea</taxon>
        <taxon>Unionidae</taxon>
        <taxon>Ambleminae</taxon>
        <taxon>Lampsilini</taxon>
        <taxon>Potamilus</taxon>
    </lineage>
</organism>
<dbReference type="AlphaFoldDB" id="A0AAE0SL11"/>
<reference evidence="5" key="3">
    <citation type="submission" date="2023-05" db="EMBL/GenBank/DDBJ databases">
        <authorList>
            <person name="Smith C.H."/>
        </authorList>
    </citation>
    <scope>NUCLEOTIDE SEQUENCE</scope>
    <source>
        <strain evidence="5">CHS0354</strain>
        <tissue evidence="5">Mantle</tissue>
    </source>
</reference>
<dbReference type="PANTHER" id="PTHR10903:SF184">
    <property type="entry name" value="GTP-BINDING PROTEIN A"/>
    <property type="match status" value="1"/>
</dbReference>
<dbReference type="GO" id="GO:0005525">
    <property type="term" value="F:GTP binding"/>
    <property type="evidence" value="ECO:0007669"/>
    <property type="project" value="UniProtKB-KW"/>
</dbReference>
<evidence type="ECO:0000256" key="3">
    <source>
        <dbReference type="ARBA" id="ARBA00023134"/>
    </source>
</evidence>
<feature type="domain" description="AIG1-type G" evidence="4">
    <location>
        <begin position="22"/>
        <end position="229"/>
    </location>
</feature>
<name>A0AAE0SL11_9BIVA</name>
<dbReference type="InterPro" id="IPR027417">
    <property type="entry name" value="P-loop_NTPase"/>
</dbReference>
<dbReference type="PANTHER" id="PTHR10903">
    <property type="entry name" value="GTPASE, IMAP FAMILY MEMBER-RELATED"/>
    <property type="match status" value="1"/>
</dbReference>
<accession>A0AAE0SL11</accession>
<gene>
    <name evidence="5" type="ORF">CHS0354_013554</name>
</gene>
<dbReference type="Gene3D" id="3.40.50.300">
    <property type="entry name" value="P-loop containing nucleotide triphosphate hydrolases"/>
    <property type="match status" value="1"/>
</dbReference>
<keyword evidence="3" id="KW-0342">GTP-binding</keyword>
<reference evidence="5" key="2">
    <citation type="journal article" date="2021" name="Genome Biol. Evol.">
        <title>Developing a high-quality reference genome for a parasitic bivalve with doubly uniparental inheritance (Bivalvia: Unionida).</title>
        <authorList>
            <person name="Smith C.H."/>
        </authorList>
    </citation>
    <scope>NUCLEOTIDE SEQUENCE</scope>
    <source>
        <strain evidence="5">CHS0354</strain>
        <tissue evidence="5">Mantle</tissue>
    </source>
</reference>
<sequence>MGNGAGAASRSATGIPTNSQHLSDIRIALIGKTGTGKSTLGNAILGNKKFGTSGLQMESTTVSYEVGTVEVGDKRIIVLDTPGVMGTNKIQENLQEKLSKDIFKYLTPGPHVFVLTIRADNRFTEEEAKAVKIFTDLFGEALYSHLVVVFTHKSALDKNNKTVDDCLRKLPDDFTIKLSQYKGYYIAIEAEGEIKHAKKEVSKLLKVVQKVVDRNIENYYKEEMMKEDEEACKARNLEIEQEYEKRIHDRNKEEAEKKNNIKQQFTEIILQGAAVIVDVAKHATDD</sequence>
<reference evidence="5" key="1">
    <citation type="journal article" date="2021" name="Genome Biol. Evol.">
        <title>A High-Quality Reference Genome for a Parasitic Bivalve with Doubly Uniparental Inheritance (Bivalvia: Unionida).</title>
        <authorList>
            <person name="Smith C.H."/>
        </authorList>
    </citation>
    <scope>NUCLEOTIDE SEQUENCE</scope>
    <source>
        <strain evidence="5">CHS0354</strain>
    </source>
</reference>
<dbReference type="InterPro" id="IPR045058">
    <property type="entry name" value="GIMA/IAN/Toc"/>
</dbReference>
<dbReference type="Proteomes" id="UP001195483">
    <property type="component" value="Unassembled WGS sequence"/>
</dbReference>
<dbReference type="EMBL" id="JAEAOA010000822">
    <property type="protein sequence ID" value="KAK3593659.1"/>
    <property type="molecule type" value="Genomic_DNA"/>
</dbReference>
<evidence type="ECO:0000256" key="1">
    <source>
        <dbReference type="ARBA" id="ARBA00008535"/>
    </source>
</evidence>
<protein>
    <recommendedName>
        <fullName evidence="4">AIG1-type G domain-containing protein</fullName>
    </recommendedName>
</protein>
<dbReference type="InterPro" id="IPR006703">
    <property type="entry name" value="G_AIG1"/>
</dbReference>
<keyword evidence="6" id="KW-1185">Reference proteome</keyword>
<dbReference type="PROSITE" id="PS51720">
    <property type="entry name" value="G_AIG1"/>
    <property type="match status" value="1"/>
</dbReference>
<evidence type="ECO:0000313" key="6">
    <source>
        <dbReference type="Proteomes" id="UP001195483"/>
    </source>
</evidence>
<keyword evidence="2" id="KW-0547">Nucleotide-binding</keyword>
<dbReference type="SUPFAM" id="SSF52540">
    <property type="entry name" value="P-loop containing nucleoside triphosphate hydrolases"/>
    <property type="match status" value="1"/>
</dbReference>
<comment type="caution">
    <text evidence="5">The sequence shown here is derived from an EMBL/GenBank/DDBJ whole genome shotgun (WGS) entry which is preliminary data.</text>
</comment>
<evidence type="ECO:0000256" key="2">
    <source>
        <dbReference type="ARBA" id="ARBA00022741"/>
    </source>
</evidence>